<protein>
    <submittedName>
        <fullName evidence="2">Electron transporter RnfD</fullName>
    </submittedName>
</protein>
<name>A0ABS6D8V6_9FIRM</name>
<keyword evidence="3" id="KW-1185">Reference proteome</keyword>
<evidence type="ECO:0000313" key="2">
    <source>
        <dbReference type="EMBL" id="MBU3877904.1"/>
    </source>
</evidence>
<comment type="caution">
    <text evidence="2">The sequence shown here is derived from an EMBL/GenBank/DDBJ whole genome shotgun (WGS) entry which is preliminary data.</text>
</comment>
<dbReference type="RefSeq" id="WP_216244471.1">
    <property type="nucleotide sequence ID" value="NZ_JABACJ020000024.1"/>
</dbReference>
<feature type="domain" description="Carbohydrate esterase 2 N-terminal" evidence="1">
    <location>
        <begin position="12"/>
        <end position="119"/>
    </location>
</feature>
<proteinExistence type="predicted"/>
<dbReference type="EMBL" id="JABACJ020000024">
    <property type="protein sequence ID" value="MBU3877904.1"/>
    <property type="molecule type" value="Genomic_DNA"/>
</dbReference>
<sequence>MRVLPDHEKLIYSGRIDWSDPKAPVFVFPCTSVGMRFTGNTLKIQVMNKSAYWDHYLGCILDGVQSAVLLPKTGKAELEIPVTPSEDNCHEVLFFKRQDSCHELVFLGMELDDDAEVLAMKPKPGRRIEVYGDSVSAGEVSEAVEYVGKTDPEHSGEYSNSWYSYAWMTARKLNAQIHDIAQGGIALMDKTGWFCEPEAVGMETVWDKINYHPLFGAPVEWDFSQYVPQVVIVAVGQNDNHPKDYMKEEYEGERAAVWREHYKLFLGKLRSRYPAAQIVCCTTLLYHDESWDRAIAQVVQELGDEKITQYLFKRNGKGTPGHLRIPEAEEMAEELAQYIENLNVEGWD</sequence>
<dbReference type="InterPro" id="IPR052762">
    <property type="entry name" value="PCW_deacetylase/CE"/>
</dbReference>
<gene>
    <name evidence="2" type="ORF">HGO97_019050</name>
</gene>
<evidence type="ECO:0000313" key="3">
    <source>
        <dbReference type="Proteomes" id="UP000723714"/>
    </source>
</evidence>
<dbReference type="PANTHER" id="PTHR37834">
    <property type="entry name" value="GDSL-LIKE LIPASE/ACYLHYDROLASE DOMAIN PROTEIN (AFU_ORTHOLOGUE AFUA_2G00620)"/>
    <property type="match status" value="1"/>
</dbReference>
<reference evidence="2 3" key="1">
    <citation type="submission" date="2021-06" db="EMBL/GenBank/DDBJ databases">
        <title>Faecalicatena sp. nov. isolated from porcine feces.</title>
        <authorList>
            <person name="Oh B.S."/>
            <person name="Lee J.H."/>
        </authorList>
    </citation>
    <scope>NUCLEOTIDE SEQUENCE [LARGE SCALE GENOMIC DNA]</scope>
    <source>
        <strain evidence="2 3">AGMB00832</strain>
    </source>
</reference>
<accession>A0ABS6D8V6</accession>
<dbReference type="Pfam" id="PF17996">
    <property type="entry name" value="CE2_N"/>
    <property type="match status" value="1"/>
</dbReference>
<evidence type="ECO:0000259" key="1">
    <source>
        <dbReference type="Pfam" id="PF17996"/>
    </source>
</evidence>
<dbReference type="Proteomes" id="UP000723714">
    <property type="component" value="Unassembled WGS sequence"/>
</dbReference>
<dbReference type="PANTHER" id="PTHR37834:SF2">
    <property type="entry name" value="ESTERASE, SGNH HYDROLASE-TYPE"/>
    <property type="match status" value="1"/>
</dbReference>
<dbReference type="InterPro" id="IPR040794">
    <property type="entry name" value="CE2_N"/>
</dbReference>
<organism evidence="2 3">
    <name type="scientific">Faecalicatena faecalis</name>
    <dbReference type="NCBI Taxonomy" id="2726362"/>
    <lineage>
        <taxon>Bacteria</taxon>
        <taxon>Bacillati</taxon>
        <taxon>Bacillota</taxon>
        <taxon>Clostridia</taxon>
        <taxon>Lachnospirales</taxon>
        <taxon>Lachnospiraceae</taxon>
        <taxon>Faecalicatena</taxon>
    </lineage>
</organism>